<comment type="caution">
    <text evidence="1">The sequence shown here is derived from an EMBL/GenBank/DDBJ whole genome shotgun (WGS) entry which is preliminary data.</text>
</comment>
<reference evidence="1" key="1">
    <citation type="submission" date="2020-08" db="EMBL/GenBank/DDBJ databases">
        <title>Multicomponent nature underlies the extraordinary mechanical properties of spider dragline silk.</title>
        <authorList>
            <person name="Kono N."/>
            <person name="Nakamura H."/>
            <person name="Mori M."/>
            <person name="Yoshida Y."/>
            <person name="Ohtoshi R."/>
            <person name="Malay A.D."/>
            <person name="Moran D.A.P."/>
            <person name="Tomita M."/>
            <person name="Numata K."/>
            <person name="Arakawa K."/>
        </authorList>
    </citation>
    <scope>NUCLEOTIDE SEQUENCE</scope>
</reference>
<protein>
    <submittedName>
        <fullName evidence="1">Uncharacterized protein</fullName>
    </submittedName>
</protein>
<evidence type="ECO:0000313" key="1">
    <source>
        <dbReference type="EMBL" id="GFT44613.1"/>
    </source>
</evidence>
<gene>
    <name evidence="1" type="ORF">NPIL_544131</name>
</gene>
<sequence length="66" mass="7800">MERLRNFSAILVNHAADMARYLTYDEVMRRLRTMLDTMFTDVEHDSSTDADTYIEVDDDESNETDF</sequence>
<dbReference type="OrthoDB" id="10495923at2759"/>
<accession>A0A8X6P0U4</accession>
<dbReference type="EMBL" id="BMAW01110727">
    <property type="protein sequence ID" value="GFT44613.1"/>
    <property type="molecule type" value="Genomic_DNA"/>
</dbReference>
<dbReference type="AlphaFoldDB" id="A0A8X6P0U4"/>
<dbReference type="Proteomes" id="UP000887013">
    <property type="component" value="Unassembled WGS sequence"/>
</dbReference>
<proteinExistence type="predicted"/>
<evidence type="ECO:0000313" key="2">
    <source>
        <dbReference type="Proteomes" id="UP000887013"/>
    </source>
</evidence>
<organism evidence="1 2">
    <name type="scientific">Nephila pilipes</name>
    <name type="common">Giant wood spider</name>
    <name type="synonym">Nephila maculata</name>
    <dbReference type="NCBI Taxonomy" id="299642"/>
    <lineage>
        <taxon>Eukaryota</taxon>
        <taxon>Metazoa</taxon>
        <taxon>Ecdysozoa</taxon>
        <taxon>Arthropoda</taxon>
        <taxon>Chelicerata</taxon>
        <taxon>Arachnida</taxon>
        <taxon>Araneae</taxon>
        <taxon>Araneomorphae</taxon>
        <taxon>Entelegynae</taxon>
        <taxon>Araneoidea</taxon>
        <taxon>Nephilidae</taxon>
        <taxon>Nephila</taxon>
    </lineage>
</organism>
<keyword evidence="2" id="KW-1185">Reference proteome</keyword>
<name>A0A8X6P0U4_NEPPI</name>